<reference evidence="1" key="2">
    <citation type="submission" date="2021-09" db="EMBL/GenBank/DDBJ databases">
        <authorList>
            <person name="Gilroy R."/>
        </authorList>
    </citation>
    <scope>NUCLEOTIDE SEQUENCE</scope>
    <source>
        <strain evidence="1">CHK154-13316</strain>
    </source>
</reference>
<dbReference type="AlphaFoldDB" id="A0A921I6T1"/>
<protein>
    <submittedName>
        <fullName evidence="1">DUF3575 domain-containing protein</fullName>
    </submittedName>
</protein>
<evidence type="ECO:0000313" key="2">
    <source>
        <dbReference type="Proteomes" id="UP000747074"/>
    </source>
</evidence>
<gene>
    <name evidence="1" type="ORF">K8V07_12680</name>
</gene>
<dbReference type="InterPro" id="IPR036737">
    <property type="entry name" value="OmpA-like_sf"/>
</dbReference>
<reference evidence="1" key="1">
    <citation type="journal article" date="2021" name="PeerJ">
        <title>Extensive microbial diversity within the chicken gut microbiome revealed by metagenomics and culture.</title>
        <authorList>
            <person name="Gilroy R."/>
            <person name="Ravi A."/>
            <person name="Getino M."/>
            <person name="Pursley I."/>
            <person name="Horton D.L."/>
            <person name="Alikhan N.F."/>
            <person name="Baker D."/>
            <person name="Gharbi K."/>
            <person name="Hall N."/>
            <person name="Watson M."/>
            <person name="Adriaenssens E.M."/>
            <person name="Foster-Nyarko E."/>
            <person name="Jarju S."/>
            <person name="Secka A."/>
            <person name="Antonio M."/>
            <person name="Oren A."/>
            <person name="Chaudhuri R.R."/>
            <person name="La Ragione R."/>
            <person name="Hildebrand F."/>
            <person name="Pallen M.J."/>
        </authorList>
    </citation>
    <scope>NUCLEOTIDE SEQUENCE</scope>
    <source>
        <strain evidence="1">CHK154-13316</strain>
    </source>
</reference>
<proteinExistence type="predicted"/>
<evidence type="ECO:0000313" key="1">
    <source>
        <dbReference type="EMBL" id="HJG12766.1"/>
    </source>
</evidence>
<dbReference type="InterPro" id="IPR021958">
    <property type="entry name" value="DUF3575"/>
</dbReference>
<comment type="caution">
    <text evidence="1">The sequence shown here is derived from an EMBL/GenBank/DDBJ whole genome shotgun (WGS) entry which is preliminary data.</text>
</comment>
<accession>A0A921I6T1</accession>
<dbReference type="EMBL" id="DYVL01000150">
    <property type="protein sequence ID" value="HJG12766.1"/>
    <property type="molecule type" value="Genomic_DNA"/>
</dbReference>
<dbReference type="Gene3D" id="3.30.1330.60">
    <property type="entry name" value="OmpA-like domain"/>
    <property type="match status" value="1"/>
</dbReference>
<dbReference type="SUPFAM" id="SSF103088">
    <property type="entry name" value="OmpA-like"/>
    <property type="match status" value="1"/>
</dbReference>
<dbReference type="Pfam" id="PF12099">
    <property type="entry name" value="DUF3575"/>
    <property type="match status" value="1"/>
</dbReference>
<name>A0A921I6T1_9BACE</name>
<organism evidence="1 2">
    <name type="scientific">Bacteroides xylanisolvens</name>
    <dbReference type="NCBI Taxonomy" id="371601"/>
    <lineage>
        <taxon>Bacteria</taxon>
        <taxon>Pseudomonadati</taxon>
        <taxon>Bacteroidota</taxon>
        <taxon>Bacteroidia</taxon>
        <taxon>Bacteroidales</taxon>
        <taxon>Bacteroidaceae</taxon>
        <taxon>Bacteroides</taxon>
    </lineage>
</organism>
<sequence>MKKLFLLIFIAFAFIGISLAQVTVDSVCIYYKRGYREIDTLYKDNRVQLSRFLQMVRKAHSENTIEQLVINSYASPDGMNKFNERLSAARAECVRAYLLRHTEVPESLIKKNAAGIAWTQLRTMVAESDMPYCDEVLDVIDRMPVWVYDAQHRIIDGRKKRLMDLRGGIPYKYMYEHMFPELRSSMVVSLYLKTRDGQEIVAENVDTPSVRKLNETLTDSATVVKESSSCKEMEEEQSVPIAARGEETVQRLALKTNLLYDAILMPSLEVEYRFNDRWSVNLEGEMAWWKNDGKHKYYQLATISPEVRYWFKTRKPWHGHYVGAFGGFSWYDLENGRKGYQGEAQMVGVSYGYMWPIARRLSLETGIGVGFLHTRYEEYLPQDGHYVYQQTKQTNYFGPLKLKFALVWRLWNESKQKKGGVR</sequence>
<dbReference type="Proteomes" id="UP000747074">
    <property type="component" value="Unassembled WGS sequence"/>
</dbReference>